<dbReference type="Proteomes" id="UP000825799">
    <property type="component" value="Chromosome"/>
</dbReference>
<name>A0ABX8WHG2_9HYPH</name>
<evidence type="ECO:0000313" key="1">
    <source>
        <dbReference type="EMBL" id="QYO76416.1"/>
    </source>
</evidence>
<dbReference type="RefSeq" id="WP_220304905.1">
    <property type="nucleotide sequence ID" value="NZ_CP080590.1"/>
</dbReference>
<dbReference type="Gene3D" id="3.10.450.50">
    <property type="match status" value="1"/>
</dbReference>
<keyword evidence="2" id="KW-1185">Reference proteome</keyword>
<accession>A0ABX8WHG2</accession>
<protein>
    <submittedName>
        <fullName evidence="1">Nuclear transport factor 2 family protein</fullName>
    </submittedName>
</protein>
<dbReference type="SUPFAM" id="SSF54427">
    <property type="entry name" value="NTF2-like"/>
    <property type="match status" value="1"/>
</dbReference>
<dbReference type="InterPro" id="IPR032710">
    <property type="entry name" value="NTF2-like_dom_sf"/>
</dbReference>
<proteinExistence type="predicted"/>
<gene>
    <name evidence="1" type="ORF">K1X15_17740</name>
</gene>
<organism evidence="1 2">
    <name type="scientific">Devosia salina</name>
    <dbReference type="NCBI Taxonomy" id="2860336"/>
    <lineage>
        <taxon>Bacteria</taxon>
        <taxon>Pseudomonadati</taxon>
        <taxon>Pseudomonadota</taxon>
        <taxon>Alphaproteobacteria</taxon>
        <taxon>Hyphomicrobiales</taxon>
        <taxon>Devosiaceae</taxon>
        <taxon>Devosia</taxon>
    </lineage>
</organism>
<reference evidence="1 2" key="1">
    <citation type="submission" date="2021-08" db="EMBL/GenBank/DDBJ databases">
        <title>Devosia salina sp. nov., isolated from the South China Sea sediment.</title>
        <authorList>
            <person name="Zhou Z."/>
        </authorList>
    </citation>
    <scope>NUCLEOTIDE SEQUENCE [LARGE SCALE GENOMIC DNA]</scope>
    <source>
        <strain evidence="1 2">SCS-3</strain>
    </source>
</reference>
<evidence type="ECO:0000313" key="2">
    <source>
        <dbReference type="Proteomes" id="UP000825799"/>
    </source>
</evidence>
<sequence length="110" mass="12462">MTDLSPFTLPQPLARYFERRGNVDAATIFAPAATVTDEGHTYRGPTEIGHWLRSVEQRYRPRYRILGAETHDRRTVVTFEVSGTFPGSPAVLRQAFRLDNAARIESLETL</sequence>
<dbReference type="EMBL" id="CP080590">
    <property type="protein sequence ID" value="QYO76416.1"/>
    <property type="molecule type" value="Genomic_DNA"/>
</dbReference>